<organism evidence="1 2">
    <name type="scientific">Pseudoalteromonas haloplanktis</name>
    <name type="common">Alteromonas haloplanktis</name>
    <dbReference type="NCBI Taxonomy" id="228"/>
    <lineage>
        <taxon>Bacteria</taxon>
        <taxon>Pseudomonadati</taxon>
        <taxon>Pseudomonadota</taxon>
        <taxon>Gammaproteobacteria</taxon>
        <taxon>Alteromonadales</taxon>
        <taxon>Pseudoalteromonadaceae</taxon>
        <taxon>Pseudoalteromonas</taxon>
    </lineage>
</organism>
<gene>
    <name evidence="1" type="ORF">RC083_17380</name>
</gene>
<name>A0ABU1BHG0_PSEHA</name>
<reference evidence="1 2" key="1">
    <citation type="submission" date="2023-08" db="EMBL/GenBank/DDBJ databases">
        <title>Pseudoalteromonas haloplanktis LL1 genome.</title>
        <authorList>
            <person name="Wu S."/>
        </authorList>
    </citation>
    <scope>NUCLEOTIDE SEQUENCE [LARGE SCALE GENOMIC DNA]</scope>
    <source>
        <strain evidence="1 2">LL1</strain>
    </source>
</reference>
<evidence type="ECO:0000313" key="1">
    <source>
        <dbReference type="EMBL" id="MDQ9093354.1"/>
    </source>
</evidence>
<dbReference type="EMBL" id="JAVIFY010000014">
    <property type="protein sequence ID" value="MDQ9093354.1"/>
    <property type="molecule type" value="Genomic_DNA"/>
</dbReference>
<sequence>MPFARVAASLPRDTEMIIAVASHSPASNITPVGRHLWRQEYFTTEGMSRFALHREEKATGYG</sequence>
<dbReference type="RefSeq" id="WP_309039516.1">
    <property type="nucleotide sequence ID" value="NZ_JAVIFY010000014.1"/>
</dbReference>
<evidence type="ECO:0000313" key="2">
    <source>
        <dbReference type="Proteomes" id="UP001226574"/>
    </source>
</evidence>
<accession>A0ABU1BHG0</accession>
<keyword evidence="2" id="KW-1185">Reference proteome</keyword>
<comment type="caution">
    <text evidence="1">The sequence shown here is derived from an EMBL/GenBank/DDBJ whole genome shotgun (WGS) entry which is preliminary data.</text>
</comment>
<protein>
    <submittedName>
        <fullName evidence="1">Uncharacterized protein</fullName>
    </submittedName>
</protein>
<proteinExistence type="predicted"/>
<dbReference type="Proteomes" id="UP001226574">
    <property type="component" value="Unassembled WGS sequence"/>
</dbReference>